<organism evidence="3 4">
    <name type="scientific">Luteococcus peritonei</name>
    <dbReference type="NCBI Taxonomy" id="88874"/>
    <lineage>
        <taxon>Bacteria</taxon>
        <taxon>Bacillati</taxon>
        <taxon>Actinomycetota</taxon>
        <taxon>Actinomycetes</taxon>
        <taxon>Propionibacteriales</taxon>
        <taxon>Propionibacteriaceae</taxon>
        <taxon>Luteococcus</taxon>
    </lineage>
</organism>
<evidence type="ECO:0000256" key="1">
    <source>
        <dbReference type="RuleBase" id="RU003513"/>
    </source>
</evidence>
<evidence type="ECO:0000313" key="4">
    <source>
        <dbReference type="Proteomes" id="UP001597326"/>
    </source>
</evidence>
<comment type="caution">
    <text evidence="3">The sequence shown here is derived from an EMBL/GenBank/DDBJ whole genome shotgun (WGS) entry which is preliminary data.</text>
</comment>
<keyword evidence="4" id="KW-1185">Reference proteome</keyword>
<reference evidence="4" key="1">
    <citation type="journal article" date="2019" name="Int. J. Syst. Evol. Microbiol.">
        <title>The Global Catalogue of Microorganisms (GCM) 10K type strain sequencing project: providing services to taxonomists for standard genome sequencing and annotation.</title>
        <authorList>
            <consortium name="The Broad Institute Genomics Platform"/>
            <consortium name="The Broad Institute Genome Sequencing Center for Infectious Disease"/>
            <person name="Wu L."/>
            <person name="Ma J."/>
        </authorList>
    </citation>
    <scope>NUCLEOTIDE SEQUENCE [LARGE SCALE GENOMIC DNA]</scope>
    <source>
        <strain evidence="4">CAIM 431</strain>
    </source>
</reference>
<dbReference type="EC" id="5.1.3.14" evidence="3"/>
<dbReference type="PANTHER" id="PTHR43174:SF1">
    <property type="entry name" value="UDP-N-ACETYLGLUCOSAMINE 2-EPIMERASE"/>
    <property type="match status" value="1"/>
</dbReference>
<comment type="similarity">
    <text evidence="1">Belongs to the UDP-N-acetylglucosamine 2-epimerase family.</text>
</comment>
<dbReference type="Pfam" id="PF02350">
    <property type="entry name" value="Epimerase_2"/>
    <property type="match status" value="1"/>
</dbReference>
<keyword evidence="1 3" id="KW-0413">Isomerase</keyword>
<dbReference type="GO" id="GO:0008761">
    <property type="term" value="F:UDP-N-acetylglucosamine 2-epimerase activity"/>
    <property type="evidence" value="ECO:0007669"/>
    <property type="project" value="UniProtKB-EC"/>
</dbReference>
<proteinExistence type="inferred from homology"/>
<name>A0ABW4RU72_9ACTN</name>
<dbReference type="RefSeq" id="WP_343872224.1">
    <property type="nucleotide sequence ID" value="NZ_BAAAIX010000007.1"/>
</dbReference>
<sequence>MAAAQSTPDQVLVVIGTRPEAIKLAVIARELGPRARVVHTGQHYDEQMWNNVLADLAGVTVTDHIDIGGRSRGEQIGLATMELTRYLTEQPVRAVVVQGDTNSTLAGGLAASATGTPLVHVEAGLRSHDRAMPEEVNRILVDQVADLCCTPLDATADQLRHEGVAEERIVVTGNTLLDAMDTVAPGAEERAELLHRLDLADGEYVLSTVHRAGTVDDRDKLERLATALGALAERTTVVLPLHPHTAKNLDRWGLRDRLGAARIIEPQPPRTFVGLEAAAGLLVSDSGGVQEEACLFRRPLLVVRDSTERPELLVGDPAWCRLLGEADPVPAMLQAWEDAPVWRAALEQRELPYPQHSASRMIVEQIDERWPAAR</sequence>
<protein>
    <submittedName>
        <fullName evidence="3">Non-hydrolyzing UDP-N-acetylglucosamine 2-epimerase</fullName>
        <ecNumber evidence="3">5.1.3.14</ecNumber>
    </submittedName>
</protein>
<dbReference type="Proteomes" id="UP001597326">
    <property type="component" value="Unassembled WGS sequence"/>
</dbReference>
<dbReference type="InterPro" id="IPR029767">
    <property type="entry name" value="WecB-like"/>
</dbReference>
<accession>A0ABW4RU72</accession>
<dbReference type="InterPro" id="IPR003331">
    <property type="entry name" value="UDP_GlcNAc_Epimerase_2_dom"/>
</dbReference>
<dbReference type="CDD" id="cd03786">
    <property type="entry name" value="GTB_UDP-GlcNAc_2-Epimerase"/>
    <property type="match status" value="1"/>
</dbReference>
<dbReference type="SUPFAM" id="SSF53756">
    <property type="entry name" value="UDP-Glycosyltransferase/glycogen phosphorylase"/>
    <property type="match status" value="1"/>
</dbReference>
<evidence type="ECO:0000313" key="3">
    <source>
        <dbReference type="EMBL" id="MFD1889234.1"/>
    </source>
</evidence>
<dbReference type="Gene3D" id="3.40.50.2000">
    <property type="entry name" value="Glycogen Phosphorylase B"/>
    <property type="match status" value="2"/>
</dbReference>
<gene>
    <name evidence="3" type="primary">wecB</name>
    <name evidence="3" type="ORF">ACFSCS_03405</name>
</gene>
<dbReference type="EMBL" id="JBHUFZ010000008">
    <property type="protein sequence ID" value="MFD1889234.1"/>
    <property type="molecule type" value="Genomic_DNA"/>
</dbReference>
<evidence type="ECO:0000259" key="2">
    <source>
        <dbReference type="Pfam" id="PF02350"/>
    </source>
</evidence>
<dbReference type="NCBIfam" id="TIGR00236">
    <property type="entry name" value="wecB"/>
    <property type="match status" value="1"/>
</dbReference>
<dbReference type="PANTHER" id="PTHR43174">
    <property type="entry name" value="UDP-N-ACETYLGLUCOSAMINE 2-EPIMERASE"/>
    <property type="match status" value="1"/>
</dbReference>
<feature type="domain" description="UDP-N-acetylglucosamine 2-epimerase" evidence="2">
    <location>
        <begin position="35"/>
        <end position="366"/>
    </location>
</feature>